<protein>
    <submittedName>
        <fullName evidence="1">Uncharacterized protein</fullName>
    </submittedName>
</protein>
<accession>A0A645DYN7</accession>
<comment type="caution">
    <text evidence="1">The sequence shown here is derived from an EMBL/GenBank/DDBJ whole genome shotgun (WGS) entry which is preliminary data.</text>
</comment>
<evidence type="ECO:0000313" key="1">
    <source>
        <dbReference type="EMBL" id="MPM94435.1"/>
    </source>
</evidence>
<proteinExistence type="predicted"/>
<dbReference type="EMBL" id="VSSQ01041068">
    <property type="protein sequence ID" value="MPM94435.1"/>
    <property type="molecule type" value="Genomic_DNA"/>
</dbReference>
<dbReference type="AlphaFoldDB" id="A0A645DYN7"/>
<organism evidence="1">
    <name type="scientific">bioreactor metagenome</name>
    <dbReference type="NCBI Taxonomy" id="1076179"/>
    <lineage>
        <taxon>unclassified sequences</taxon>
        <taxon>metagenomes</taxon>
        <taxon>ecological metagenomes</taxon>
    </lineage>
</organism>
<name>A0A645DYN7_9ZZZZ</name>
<sequence length="185" mass="19501">MGADGAGDKGQGVFLHNQPQCVPIPALMAQLDILRNILPDGTAALAGGGEAAQQRHLFIQLPPGQGLDRLDVVFIPPRLQRQRLDALHIHGDKRLVTKLFQLLGNLLETLIAAGLQLCGGHGNGPNTAGKQLVDVEEVRAAGIGQAQPPAEFRGDAADGLAVVDPEAADTGVRMAQRQPVVELRM</sequence>
<reference evidence="1" key="1">
    <citation type="submission" date="2019-08" db="EMBL/GenBank/DDBJ databases">
        <authorList>
            <person name="Kucharzyk K."/>
            <person name="Murdoch R.W."/>
            <person name="Higgins S."/>
            <person name="Loffler F."/>
        </authorList>
    </citation>
    <scope>NUCLEOTIDE SEQUENCE</scope>
</reference>
<gene>
    <name evidence="1" type="ORF">SDC9_141581</name>
</gene>